<proteinExistence type="predicted"/>
<evidence type="ECO:0000313" key="3">
    <source>
        <dbReference type="Proteomes" id="UP001458946"/>
    </source>
</evidence>
<keyword evidence="3" id="KW-1185">Reference proteome</keyword>
<organism evidence="2 3">
    <name type="scientific">Deinococcus xinjiangensis</name>
    <dbReference type="NCBI Taxonomy" id="457454"/>
    <lineage>
        <taxon>Bacteria</taxon>
        <taxon>Thermotogati</taxon>
        <taxon>Deinococcota</taxon>
        <taxon>Deinococci</taxon>
        <taxon>Deinococcales</taxon>
        <taxon>Deinococcaceae</taxon>
        <taxon>Deinococcus</taxon>
    </lineage>
</organism>
<reference evidence="2 3" key="1">
    <citation type="submission" date="2024-02" db="EMBL/GenBank/DDBJ databases">
        <title>Deinococcus xinjiangensis NBRC 107630.</title>
        <authorList>
            <person name="Ichikawa N."/>
            <person name="Katano-Makiyama Y."/>
            <person name="Hidaka K."/>
        </authorList>
    </citation>
    <scope>NUCLEOTIDE SEQUENCE [LARGE SCALE GENOMIC DNA]</scope>
    <source>
        <strain evidence="2 3">NBRC 107630</strain>
    </source>
</reference>
<evidence type="ECO:0000313" key="2">
    <source>
        <dbReference type="EMBL" id="GAA5503822.1"/>
    </source>
</evidence>
<feature type="domain" description="HNH nuclease" evidence="1">
    <location>
        <begin position="15"/>
        <end position="59"/>
    </location>
</feature>
<protein>
    <recommendedName>
        <fullName evidence="1">HNH nuclease domain-containing protein</fullName>
    </recommendedName>
</protein>
<name>A0ABP9VF17_9DEIO</name>
<gene>
    <name evidence="2" type="ORF">Dxin01_03585</name>
</gene>
<dbReference type="Pfam" id="PF13392">
    <property type="entry name" value="HNH_3"/>
    <property type="match status" value="1"/>
</dbReference>
<sequence>MSYKRKWDNTQKKQVYVHRLVAAEHLGRELRVGEVVHHRNGDKNDFRPENLMALPSQAAHMAVEHIERKRLRGMAPLFEVEELLQGSVYLVADLSTEK</sequence>
<dbReference type="InterPro" id="IPR044925">
    <property type="entry name" value="His-Me_finger_sf"/>
</dbReference>
<dbReference type="EMBL" id="BAABRN010000069">
    <property type="protein sequence ID" value="GAA5503822.1"/>
    <property type="molecule type" value="Genomic_DNA"/>
</dbReference>
<evidence type="ECO:0000259" key="1">
    <source>
        <dbReference type="Pfam" id="PF13392"/>
    </source>
</evidence>
<comment type="caution">
    <text evidence="2">The sequence shown here is derived from an EMBL/GenBank/DDBJ whole genome shotgun (WGS) entry which is preliminary data.</text>
</comment>
<dbReference type="Gene3D" id="3.90.75.20">
    <property type="match status" value="1"/>
</dbReference>
<accession>A0ABP9VF17</accession>
<dbReference type="SUPFAM" id="SSF54060">
    <property type="entry name" value="His-Me finger endonucleases"/>
    <property type="match status" value="1"/>
</dbReference>
<dbReference type="InterPro" id="IPR003615">
    <property type="entry name" value="HNH_nuc"/>
</dbReference>
<dbReference type="RefSeq" id="WP_353543795.1">
    <property type="nucleotide sequence ID" value="NZ_BAABRN010000069.1"/>
</dbReference>
<dbReference type="Proteomes" id="UP001458946">
    <property type="component" value="Unassembled WGS sequence"/>
</dbReference>